<reference evidence="2" key="1">
    <citation type="submission" date="2016-11" db="UniProtKB">
        <authorList>
            <consortium name="WormBaseParasite"/>
        </authorList>
    </citation>
    <scope>IDENTIFICATION</scope>
</reference>
<dbReference type="WBParaSite" id="Hba_09683">
    <property type="protein sequence ID" value="Hba_09683"/>
    <property type="gene ID" value="Hba_09683"/>
</dbReference>
<accession>A0A1I7WWX2</accession>
<organism evidence="1 2">
    <name type="scientific">Heterorhabditis bacteriophora</name>
    <name type="common">Entomopathogenic nematode worm</name>
    <dbReference type="NCBI Taxonomy" id="37862"/>
    <lineage>
        <taxon>Eukaryota</taxon>
        <taxon>Metazoa</taxon>
        <taxon>Ecdysozoa</taxon>
        <taxon>Nematoda</taxon>
        <taxon>Chromadorea</taxon>
        <taxon>Rhabditida</taxon>
        <taxon>Rhabditina</taxon>
        <taxon>Rhabditomorpha</taxon>
        <taxon>Strongyloidea</taxon>
        <taxon>Heterorhabditidae</taxon>
        <taxon>Heterorhabditis</taxon>
    </lineage>
</organism>
<proteinExistence type="predicted"/>
<name>A0A1I7WWX2_HETBA</name>
<evidence type="ECO:0000313" key="1">
    <source>
        <dbReference type="Proteomes" id="UP000095283"/>
    </source>
</evidence>
<keyword evidence="1" id="KW-1185">Reference proteome</keyword>
<evidence type="ECO:0000313" key="2">
    <source>
        <dbReference type="WBParaSite" id="Hba_09683"/>
    </source>
</evidence>
<dbReference type="AlphaFoldDB" id="A0A1I7WWX2"/>
<sequence length="41" mass="4565">MAVAIDDGDCYMARQWKAISLSSVECYLLYSNTRSATTCNI</sequence>
<dbReference type="Proteomes" id="UP000095283">
    <property type="component" value="Unplaced"/>
</dbReference>
<protein>
    <submittedName>
        <fullName evidence="2">Uncharacterized protein</fullName>
    </submittedName>
</protein>